<evidence type="ECO:0000256" key="1">
    <source>
        <dbReference type="SAM" id="SignalP"/>
    </source>
</evidence>
<protein>
    <submittedName>
        <fullName evidence="3">Putative regulator of septum formation</fullName>
    </submittedName>
</protein>
<comment type="caution">
    <text evidence="3">The sequence shown here is derived from an EMBL/GenBank/DDBJ whole genome shotgun (WGS) entry which is preliminary data.</text>
</comment>
<feature type="signal peptide" evidence="1">
    <location>
        <begin position="1"/>
        <end position="31"/>
    </location>
</feature>
<evidence type="ECO:0000259" key="2">
    <source>
        <dbReference type="Pfam" id="PF13845"/>
    </source>
</evidence>
<dbReference type="RefSeq" id="WP_185740488.1">
    <property type="nucleotide sequence ID" value="NZ_VFOM01000001.1"/>
</dbReference>
<feature type="domain" description="Septum formation-related" evidence="2">
    <location>
        <begin position="59"/>
        <end position="144"/>
    </location>
</feature>
<evidence type="ECO:0000313" key="4">
    <source>
        <dbReference type="Proteomes" id="UP000317998"/>
    </source>
</evidence>
<sequence>MSPRILLKKSPAAVLAAAAILSLTLSGCSMMQQLSDITEGKEDVFSLTLGHCFDDGDLNADEVTSVKMPECTETHDNEVYHLYDVSDADFAEYDADALMSEADLSCLPEFEDFVGTSELDTSLYYSYFVPGADSWADGDREILCFAYDTNGPIDEPLGGKGADYPLS</sequence>
<keyword evidence="1" id="KW-0732">Signal</keyword>
<dbReference type="Proteomes" id="UP000317998">
    <property type="component" value="Unassembled WGS sequence"/>
</dbReference>
<name>A0A542YKG1_9MICO</name>
<evidence type="ECO:0000313" key="3">
    <source>
        <dbReference type="EMBL" id="TQL48575.1"/>
    </source>
</evidence>
<gene>
    <name evidence="3" type="ORF">FB562_1672</name>
</gene>
<dbReference type="InterPro" id="IPR026004">
    <property type="entry name" value="Septum_form"/>
</dbReference>
<organism evidence="3 4">
    <name type="scientific">Homoserinimonas aerilata</name>
    <dbReference type="NCBI Taxonomy" id="1162970"/>
    <lineage>
        <taxon>Bacteria</taxon>
        <taxon>Bacillati</taxon>
        <taxon>Actinomycetota</taxon>
        <taxon>Actinomycetes</taxon>
        <taxon>Micrococcales</taxon>
        <taxon>Microbacteriaceae</taxon>
        <taxon>Homoserinimonas</taxon>
    </lineage>
</organism>
<dbReference type="PROSITE" id="PS51257">
    <property type="entry name" value="PROKAR_LIPOPROTEIN"/>
    <property type="match status" value="1"/>
</dbReference>
<keyword evidence="4" id="KW-1185">Reference proteome</keyword>
<accession>A0A542YKG1</accession>
<dbReference type="AlphaFoldDB" id="A0A542YKG1"/>
<dbReference type="Pfam" id="PF13845">
    <property type="entry name" value="Septum_form"/>
    <property type="match status" value="1"/>
</dbReference>
<feature type="chain" id="PRO_5021851829" evidence="1">
    <location>
        <begin position="32"/>
        <end position="167"/>
    </location>
</feature>
<proteinExistence type="predicted"/>
<reference evidence="3 4" key="1">
    <citation type="submission" date="2019-06" db="EMBL/GenBank/DDBJ databases">
        <title>Sequencing the genomes of 1000 actinobacteria strains.</title>
        <authorList>
            <person name="Klenk H.-P."/>
        </authorList>
    </citation>
    <scope>NUCLEOTIDE SEQUENCE [LARGE SCALE GENOMIC DNA]</scope>
    <source>
        <strain evidence="3 4">DSM 26477</strain>
    </source>
</reference>
<dbReference type="EMBL" id="VFOM01000001">
    <property type="protein sequence ID" value="TQL48575.1"/>
    <property type="molecule type" value="Genomic_DNA"/>
</dbReference>